<dbReference type="EMBL" id="UINC01004773">
    <property type="protein sequence ID" value="SVA16748.1"/>
    <property type="molecule type" value="Genomic_DNA"/>
</dbReference>
<proteinExistence type="predicted"/>
<dbReference type="AlphaFoldDB" id="A0A381TMI6"/>
<gene>
    <name evidence="1" type="ORF">METZ01_LOCUS69602</name>
</gene>
<reference evidence="1" key="1">
    <citation type="submission" date="2018-05" db="EMBL/GenBank/DDBJ databases">
        <authorList>
            <person name="Lanie J.A."/>
            <person name="Ng W.-L."/>
            <person name="Kazmierczak K.M."/>
            <person name="Andrzejewski T.M."/>
            <person name="Davidsen T.M."/>
            <person name="Wayne K.J."/>
            <person name="Tettelin H."/>
            <person name="Glass J.I."/>
            <person name="Rusch D."/>
            <person name="Podicherti R."/>
            <person name="Tsui H.-C.T."/>
            <person name="Winkler M.E."/>
        </authorList>
    </citation>
    <scope>NUCLEOTIDE SEQUENCE</scope>
</reference>
<evidence type="ECO:0000313" key="1">
    <source>
        <dbReference type="EMBL" id="SVA16748.1"/>
    </source>
</evidence>
<accession>A0A381TMI6</accession>
<name>A0A381TMI6_9ZZZZ</name>
<protein>
    <submittedName>
        <fullName evidence="1">Uncharacterized protein</fullName>
    </submittedName>
</protein>
<sequence>MPKEQEKLTLESKLFLATGQRSQELSVPTEQIYPPTAWLTLIFQTGQRMN</sequence>
<organism evidence="1">
    <name type="scientific">marine metagenome</name>
    <dbReference type="NCBI Taxonomy" id="408172"/>
    <lineage>
        <taxon>unclassified sequences</taxon>
        <taxon>metagenomes</taxon>
        <taxon>ecological metagenomes</taxon>
    </lineage>
</organism>